<dbReference type="STRING" id="59729.ENSTGUP00000033713"/>
<evidence type="ECO:0000256" key="8">
    <source>
        <dbReference type="ARBA" id="ARBA00023127"/>
    </source>
</evidence>
<organism evidence="14 15">
    <name type="scientific">Taeniopygia guttata</name>
    <name type="common">Zebra finch</name>
    <name type="synonym">Poephila guttata</name>
    <dbReference type="NCBI Taxonomy" id="59729"/>
    <lineage>
        <taxon>Eukaryota</taxon>
        <taxon>Metazoa</taxon>
        <taxon>Chordata</taxon>
        <taxon>Craniata</taxon>
        <taxon>Vertebrata</taxon>
        <taxon>Euteleostomi</taxon>
        <taxon>Archelosauria</taxon>
        <taxon>Archosauria</taxon>
        <taxon>Dinosauria</taxon>
        <taxon>Saurischia</taxon>
        <taxon>Theropoda</taxon>
        <taxon>Coelurosauria</taxon>
        <taxon>Aves</taxon>
        <taxon>Neognathae</taxon>
        <taxon>Neoaves</taxon>
        <taxon>Telluraves</taxon>
        <taxon>Australaves</taxon>
        <taxon>Passeriformes</taxon>
        <taxon>Passeroidea</taxon>
        <taxon>Estrildidae</taxon>
        <taxon>Estrildinae</taxon>
        <taxon>Taeniopygia</taxon>
    </lineage>
</organism>
<dbReference type="InterPro" id="IPR039361">
    <property type="entry name" value="Cyclin"/>
</dbReference>
<feature type="compositionally biased region" description="Basic residues" evidence="12">
    <location>
        <begin position="233"/>
        <end position="243"/>
    </location>
</feature>
<dbReference type="GeneTree" id="ENSGT00940000160743"/>
<feature type="region of interest" description="Disordered" evidence="12">
    <location>
        <begin position="223"/>
        <end position="243"/>
    </location>
</feature>
<keyword evidence="10" id="KW-0131">Cell cycle</keyword>
<evidence type="ECO:0000256" key="9">
    <source>
        <dbReference type="ARBA" id="ARBA00023242"/>
    </source>
</evidence>
<name>H1A4B3_TAEGU</name>
<keyword evidence="9" id="KW-0539">Nucleus</keyword>
<evidence type="ECO:0000256" key="1">
    <source>
        <dbReference type="ARBA" id="ARBA00004123"/>
    </source>
</evidence>
<dbReference type="Gene3D" id="1.10.472.10">
    <property type="entry name" value="Cyclin-like"/>
    <property type="match status" value="1"/>
</dbReference>
<dbReference type="Proteomes" id="UP000007754">
    <property type="component" value="Chromosome 26"/>
</dbReference>
<evidence type="ECO:0000256" key="10">
    <source>
        <dbReference type="ARBA" id="ARBA00023306"/>
    </source>
</evidence>
<dbReference type="Ensembl" id="ENSTGUT00000018132.2">
    <property type="protein sequence ID" value="ENSTGUP00000017729.2"/>
    <property type="gene ID" value="ENSTGUG00000017447.2"/>
</dbReference>
<dbReference type="PANTHER" id="PTHR10177">
    <property type="entry name" value="CYCLINS"/>
    <property type="match status" value="1"/>
</dbReference>
<gene>
    <name evidence="14" type="primary">CCND3</name>
</gene>
<keyword evidence="15" id="KW-1185">Reference proteome</keyword>
<dbReference type="SMART" id="SM00385">
    <property type="entry name" value="CYCLIN"/>
    <property type="match status" value="1"/>
</dbReference>
<reference evidence="14" key="2">
    <citation type="submission" date="2025-08" db="UniProtKB">
        <authorList>
            <consortium name="Ensembl"/>
        </authorList>
    </citation>
    <scope>IDENTIFICATION</scope>
</reference>
<comment type="similarity">
    <text evidence="3">Belongs to the cyclin family. Cyclin D subfamily.</text>
</comment>
<dbReference type="HOGENOM" id="CLU_052190_0_0_1"/>
<evidence type="ECO:0000256" key="2">
    <source>
        <dbReference type="ARBA" id="ARBA00004496"/>
    </source>
</evidence>
<accession>H1A4B3</accession>
<dbReference type="GO" id="GO:0051301">
    <property type="term" value="P:cell division"/>
    <property type="evidence" value="ECO:0007669"/>
    <property type="project" value="UniProtKB-KW"/>
</dbReference>
<evidence type="ECO:0000256" key="12">
    <source>
        <dbReference type="SAM" id="MobiDB-lite"/>
    </source>
</evidence>
<evidence type="ECO:0000313" key="14">
    <source>
        <dbReference type="Ensembl" id="ENSTGUP00000017729.2"/>
    </source>
</evidence>
<dbReference type="InterPro" id="IPR006671">
    <property type="entry name" value="Cyclin_N"/>
</dbReference>
<keyword evidence="4" id="KW-0963">Cytoplasm</keyword>
<evidence type="ECO:0000256" key="6">
    <source>
        <dbReference type="ARBA" id="ARBA00022618"/>
    </source>
</evidence>
<dbReference type="InterPro" id="IPR048258">
    <property type="entry name" value="Cyclins_cyclin-box"/>
</dbReference>
<protein>
    <submittedName>
        <fullName evidence="14">Cyclin D3</fullName>
    </submittedName>
</protein>
<evidence type="ECO:0000259" key="13">
    <source>
        <dbReference type="SMART" id="SM00385"/>
    </source>
</evidence>
<evidence type="ECO:0000256" key="3">
    <source>
        <dbReference type="ARBA" id="ARBA00009065"/>
    </source>
</evidence>
<reference evidence="14 15" key="1">
    <citation type="journal article" date="2010" name="Nature">
        <title>The genome of a songbird.</title>
        <authorList>
            <person name="Warren W.C."/>
            <person name="Clayton D.F."/>
            <person name="Ellegren H."/>
            <person name="Arnold A.P."/>
            <person name="Hillier L.W."/>
            <person name="Kunstner A."/>
            <person name="Searle S."/>
            <person name="White S."/>
            <person name="Vilella A.J."/>
            <person name="Fairley S."/>
            <person name="Heger A."/>
            <person name="Kong L."/>
            <person name="Ponting C.P."/>
            <person name="Jarvis E.D."/>
            <person name="Mello C.V."/>
            <person name="Minx P."/>
            <person name="Lovell P."/>
            <person name="Velho T.A."/>
            <person name="Ferris M."/>
            <person name="Balakrishnan C.N."/>
            <person name="Sinha S."/>
            <person name="Blatti C."/>
            <person name="London S.E."/>
            <person name="Li Y."/>
            <person name="Lin Y.C."/>
            <person name="George J."/>
            <person name="Sweedler J."/>
            <person name="Southey B."/>
            <person name="Gunaratne P."/>
            <person name="Watson M."/>
            <person name="Nam K."/>
            <person name="Backstrom N."/>
            <person name="Smeds L."/>
            <person name="Nabholz B."/>
            <person name="Itoh Y."/>
            <person name="Whitney O."/>
            <person name="Pfenning A.R."/>
            <person name="Howard J."/>
            <person name="Volker M."/>
            <person name="Skinner B.M."/>
            <person name="Griffin D.K."/>
            <person name="Ye L."/>
            <person name="McLaren W.M."/>
            <person name="Flicek P."/>
            <person name="Quesada V."/>
            <person name="Velasco G."/>
            <person name="Lopez-Otin C."/>
            <person name="Puente X.S."/>
            <person name="Olender T."/>
            <person name="Lancet D."/>
            <person name="Smit A.F."/>
            <person name="Hubley R."/>
            <person name="Konkel M.K."/>
            <person name="Walker J.A."/>
            <person name="Batzer M.A."/>
            <person name="Gu W."/>
            <person name="Pollock D.D."/>
            <person name="Chen L."/>
            <person name="Cheng Z."/>
            <person name="Eichler E.E."/>
            <person name="Stapley J."/>
            <person name="Slate J."/>
            <person name="Ekblom R."/>
            <person name="Birkhead T."/>
            <person name="Burke T."/>
            <person name="Burt D."/>
            <person name="Scharff C."/>
            <person name="Adam I."/>
            <person name="Richard H."/>
            <person name="Sultan M."/>
            <person name="Soldatov A."/>
            <person name="Lehrach H."/>
            <person name="Edwards S.V."/>
            <person name="Yang S.P."/>
            <person name="Li X."/>
            <person name="Graves T."/>
            <person name="Fulton L."/>
            <person name="Nelson J."/>
            <person name="Chinwalla A."/>
            <person name="Hou S."/>
            <person name="Mardis E.R."/>
            <person name="Wilson R.K."/>
        </authorList>
    </citation>
    <scope>NUCLEOTIDE SEQUENCE [LARGE SCALE GENOMIC DNA]</scope>
</reference>
<evidence type="ECO:0000256" key="4">
    <source>
        <dbReference type="ARBA" id="ARBA00022490"/>
    </source>
</evidence>
<dbReference type="GO" id="GO:0005634">
    <property type="term" value="C:nucleus"/>
    <property type="evidence" value="ECO:0007669"/>
    <property type="project" value="UniProtKB-SubCell"/>
</dbReference>
<comment type="subcellular location">
    <subcellularLocation>
        <location evidence="2">Cytoplasm</location>
    </subcellularLocation>
    <subcellularLocation>
        <location evidence="1">Nucleus</location>
    </subcellularLocation>
</comment>
<dbReference type="GO" id="GO:0005737">
    <property type="term" value="C:cytoplasm"/>
    <property type="evidence" value="ECO:0007669"/>
    <property type="project" value="UniProtKB-SubCell"/>
</dbReference>
<dbReference type="InterPro" id="IPR013763">
    <property type="entry name" value="Cyclin-like_dom"/>
</dbReference>
<reference evidence="14" key="3">
    <citation type="submission" date="2025-09" db="UniProtKB">
        <authorList>
            <consortium name="Ensembl"/>
        </authorList>
    </citation>
    <scope>IDENTIFICATION</scope>
</reference>
<evidence type="ECO:0000256" key="11">
    <source>
        <dbReference type="RuleBase" id="RU000383"/>
    </source>
</evidence>
<keyword evidence="5" id="KW-0597">Phosphoprotein</keyword>
<dbReference type="PROSITE" id="PS00292">
    <property type="entry name" value="CYCLINS"/>
    <property type="match status" value="1"/>
</dbReference>
<evidence type="ECO:0000256" key="7">
    <source>
        <dbReference type="ARBA" id="ARBA00022843"/>
    </source>
</evidence>
<dbReference type="AlphaFoldDB" id="H1A4B3"/>
<sequence length="315" mass="34900">MELLCAESAPRAPRAARDPHLLRDRRVLQNLLSLEERYSPRVSYFQCVQRDIQPYMRKMLAFWMLEVCEEQKCEEEVFPLAMNYVDRYLSSVAVQKSHLQLLGAVCMLLASKLRETMPLTVEKLCIYTDNSITPQELLNWELLVLEKLKWDLVSVIANDFLPHILHQLPLPLDKVELVKKHAQTFIALCATGLPEGVPGADRGGLGREPEAGIAIPAGIQRQDSGLRGQPAHQHPHGRHRHQPVTHLCPSAPPWAPPARCTPCPPSASEGPALLGTRGWIRSGGAGTGQEPGWSWNCPSVGVPASPGSSWHFPAP</sequence>
<dbReference type="SUPFAM" id="SSF47954">
    <property type="entry name" value="Cyclin-like"/>
    <property type="match status" value="2"/>
</dbReference>
<dbReference type="Pfam" id="PF00134">
    <property type="entry name" value="Cyclin_N"/>
    <property type="match status" value="1"/>
</dbReference>
<proteinExistence type="inferred from homology"/>
<evidence type="ECO:0000256" key="5">
    <source>
        <dbReference type="ARBA" id="ARBA00022553"/>
    </source>
</evidence>
<evidence type="ECO:0000313" key="15">
    <source>
        <dbReference type="Proteomes" id="UP000007754"/>
    </source>
</evidence>
<dbReference type="InterPro" id="IPR036915">
    <property type="entry name" value="Cyclin-like_sf"/>
</dbReference>
<dbReference type="FunFam" id="1.10.472.10:FF:000120">
    <property type="entry name" value="G1/S-specific cyclin-D1"/>
    <property type="match status" value="1"/>
</dbReference>
<keyword evidence="8 11" id="KW-0195">Cyclin</keyword>
<keyword evidence="7" id="KW-0832">Ubl conjugation</keyword>
<feature type="domain" description="Cyclin-like" evidence="13">
    <location>
        <begin position="62"/>
        <end position="146"/>
    </location>
</feature>
<keyword evidence="6" id="KW-0132">Cell division</keyword>